<dbReference type="Proteomes" id="UP001371456">
    <property type="component" value="Unassembled WGS sequence"/>
</dbReference>
<protein>
    <submittedName>
        <fullName evidence="1">Uncharacterized protein</fullName>
    </submittedName>
</protein>
<dbReference type="EMBL" id="JBANQN010000011">
    <property type="protein sequence ID" value="KAK6775937.1"/>
    <property type="molecule type" value="Genomic_DNA"/>
</dbReference>
<sequence>MQGGCIANIGSYGTGFDFASGSVQTKKF</sequence>
<reference evidence="1 2" key="1">
    <citation type="submission" date="2024-02" db="EMBL/GenBank/DDBJ databases">
        <title>de novo genome assembly of Solanum bulbocastanum strain 11H21.</title>
        <authorList>
            <person name="Hosaka A.J."/>
        </authorList>
    </citation>
    <scope>NUCLEOTIDE SEQUENCE [LARGE SCALE GENOMIC DNA]</scope>
    <source>
        <tissue evidence="1">Young leaves</tissue>
    </source>
</reference>
<gene>
    <name evidence="1" type="ORF">RDI58_026938</name>
</gene>
<name>A0AAN8SZX7_SOLBU</name>
<evidence type="ECO:0000313" key="2">
    <source>
        <dbReference type="Proteomes" id="UP001371456"/>
    </source>
</evidence>
<keyword evidence="2" id="KW-1185">Reference proteome</keyword>
<dbReference type="AlphaFoldDB" id="A0AAN8SZX7"/>
<evidence type="ECO:0000313" key="1">
    <source>
        <dbReference type="EMBL" id="KAK6775937.1"/>
    </source>
</evidence>
<proteinExistence type="predicted"/>
<organism evidence="1 2">
    <name type="scientific">Solanum bulbocastanum</name>
    <name type="common">Wild potato</name>
    <dbReference type="NCBI Taxonomy" id="147425"/>
    <lineage>
        <taxon>Eukaryota</taxon>
        <taxon>Viridiplantae</taxon>
        <taxon>Streptophyta</taxon>
        <taxon>Embryophyta</taxon>
        <taxon>Tracheophyta</taxon>
        <taxon>Spermatophyta</taxon>
        <taxon>Magnoliopsida</taxon>
        <taxon>eudicotyledons</taxon>
        <taxon>Gunneridae</taxon>
        <taxon>Pentapetalae</taxon>
        <taxon>asterids</taxon>
        <taxon>lamiids</taxon>
        <taxon>Solanales</taxon>
        <taxon>Solanaceae</taxon>
        <taxon>Solanoideae</taxon>
        <taxon>Solaneae</taxon>
        <taxon>Solanum</taxon>
    </lineage>
</organism>
<comment type="caution">
    <text evidence="1">The sequence shown here is derived from an EMBL/GenBank/DDBJ whole genome shotgun (WGS) entry which is preliminary data.</text>
</comment>
<accession>A0AAN8SZX7</accession>